<dbReference type="EMBL" id="WHUW01000258">
    <property type="protein sequence ID" value="KAF8416398.1"/>
    <property type="molecule type" value="Genomic_DNA"/>
</dbReference>
<accession>A0AAD4BBM9</accession>
<name>A0AAD4BBM9_BOLED</name>
<protein>
    <submittedName>
        <fullName evidence="1">Uncharacterized protein</fullName>
    </submittedName>
</protein>
<organism evidence="1 2">
    <name type="scientific">Boletus edulis BED1</name>
    <dbReference type="NCBI Taxonomy" id="1328754"/>
    <lineage>
        <taxon>Eukaryota</taxon>
        <taxon>Fungi</taxon>
        <taxon>Dikarya</taxon>
        <taxon>Basidiomycota</taxon>
        <taxon>Agaricomycotina</taxon>
        <taxon>Agaricomycetes</taxon>
        <taxon>Agaricomycetidae</taxon>
        <taxon>Boletales</taxon>
        <taxon>Boletineae</taxon>
        <taxon>Boletaceae</taxon>
        <taxon>Boletoideae</taxon>
        <taxon>Boletus</taxon>
    </lineage>
</organism>
<reference evidence="1" key="1">
    <citation type="submission" date="2019-10" db="EMBL/GenBank/DDBJ databases">
        <authorList>
            <consortium name="DOE Joint Genome Institute"/>
            <person name="Kuo A."/>
            <person name="Miyauchi S."/>
            <person name="Kiss E."/>
            <person name="Drula E."/>
            <person name="Kohler A."/>
            <person name="Sanchez-Garcia M."/>
            <person name="Andreopoulos B."/>
            <person name="Barry K.W."/>
            <person name="Bonito G."/>
            <person name="Buee M."/>
            <person name="Carver A."/>
            <person name="Chen C."/>
            <person name="Cichocki N."/>
            <person name="Clum A."/>
            <person name="Culley D."/>
            <person name="Crous P.W."/>
            <person name="Fauchery L."/>
            <person name="Girlanda M."/>
            <person name="Hayes R."/>
            <person name="Keri Z."/>
            <person name="LaButti K."/>
            <person name="Lipzen A."/>
            <person name="Lombard V."/>
            <person name="Magnuson J."/>
            <person name="Maillard F."/>
            <person name="Morin E."/>
            <person name="Murat C."/>
            <person name="Nolan M."/>
            <person name="Ohm R."/>
            <person name="Pangilinan J."/>
            <person name="Pereira M."/>
            <person name="Perotto S."/>
            <person name="Peter M."/>
            <person name="Riley R."/>
            <person name="Sitrit Y."/>
            <person name="Stielow B."/>
            <person name="Szollosi G."/>
            <person name="Zifcakova L."/>
            <person name="Stursova M."/>
            <person name="Spatafora J.W."/>
            <person name="Tedersoo L."/>
            <person name="Vaario L.-M."/>
            <person name="Yamada A."/>
            <person name="Yan M."/>
            <person name="Wang P."/>
            <person name="Xu J."/>
            <person name="Bruns T."/>
            <person name="Baldrian P."/>
            <person name="Vilgalys R."/>
            <person name="Henrissat B."/>
            <person name="Grigoriev I.V."/>
            <person name="Hibbett D."/>
            <person name="Nagy L.G."/>
            <person name="Martin F.M."/>
        </authorList>
    </citation>
    <scope>NUCLEOTIDE SEQUENCE</scope>
    <source>
        <strain evidence="1">BED1</strain>
    </source>
</reference>
<gene>
    <name evidence="1" type="ORF">L210DRAFT_3582882</name>
</gene>
<keyword evidence="2" id="KW-1185">Reference proteome</keyword>
<dbReference type="AlphaFoldDB" id="A0AAD4BBM9"/>
<evidence type="ECO:0000313" key="2">
    <source>
        <dbReference type="Proteomes" id="UP001194468"/>
    </source>
</evidence>
<sequence length="62" mass="6952">MKTLARVSRSLLAKAEGIGEGDGEDLWRVWSEEDRLAVDEAERFDDMLGIMADQVQLIDGRS</sequence>
<evidence type="ECO:0000313" key="1">
    <source>
        <dbReference type="EMBL" id="KAF8416398.1"/>
    </source>
</evidence>
<reference evidence="1" key="2">
    <citation type="journal article" date="2020" name="Nat. Commun.">
        <title>Large-scale genome sequencing of mycorrhizal fungi provides insights into the early evolution of symbiotic traits.</title>
        <authorList>
            <person name="Miyauchi S."/>
            <person name="Kiss E."/>
            <person name="Kuo A."/>
            <person name="Drula E."/>
            <person name="Kohler A."/>
            <person name="Sanchez-Garcia M."/>
            <person name="Morin E."/>
            <person name="Andreopoulos B."/>
            <person name="Barry K.W."/>
            <person name="Bonito G."/>
            <person name="Buee M."/>
            <person name="Carver A."/>
            <person name="Chen C."/>
            <person name="Cichocki N."/>
            <person name="Clum A."/>
            <person name="Culley D."/>
            <person name="Crous P.W."/>
            <person name="Fauchery L."/>
            <person name="Girlanda M."/>
            <person name="Hayes R.D."/>
            <person name="Keri Z."/>
            <person name="LaButti K."/>
            <person name="Lipzen A."/>
            <person name="Lombard V."/>
            <person name="Magnuson J."/>
            <person name="Maillard F."/>
            <person name="Murat C."/>
            <person name="Nolan M."/>
            <person name="Ohm R.A."/>
            <person name="Pangilinan J."/>
            <person name="Pereira M.F."/>
            <person name="Perotto S."/>
            <person name="Peter M."/>
            <person name="Pfister S."/>
            <person name="Riley R."/>
            <person name="Sitrit Y."/>
            <person name="Stielow J.B."/>
            <person name="Szollosi G."/>
            <person name="Zifcakova L."/>
            <person name="Stursova M."/>
            <person name="Spatafora J.W."/>
            <person name="Tedersoo L."/>
            <person name="Vaario L.M."/>
            <person name="Yamada A."/>
            <person name="Yan M."/>
            <person name="Wang P."/>
            <person name="Xu J."/>
            <person name="Bruns T."/>
            <person name="Baldrian P."/>
            <person name="Vilgalys R."/>
            <person name="Dunand C."/>
            <person name="Henrissat B."/>
            <person name="Grigoriev I.V."/>
            <person name="Hibbett D."/>
            <person name="Nagy L.G."/>
            <person name="Martin F.M."/>
        </authorList>
    </citation>
    <scope>NUCLEOTIDE SEQUENCE</scope>
    <source>
        <strain evidence="1">BED1</strain>
    </source>
</reference>
<dbReference type="Proteomes" id="UP001194468">
    <property type="component" value="Unassembled WGS sequence"/>
</dbReference>
<proteinExistence type="predicted"/>
<comment type="caution">
    <text evidence="1">The sequence shown here is derived from an EMBL/GenBank/DDBJ whole genome shotgun (WGS) entry which is preliminary data.</text>
</comment>